<dbReference type="PRINTS" id="PR00458">
    <property type="entry name" value="PEROXIDASE"/>
</dbReference>
<feature type="signal peptide" evidence="18">
    <location>
        <begin position="1"/>
        <end position="25"/>
    </location>
</feature>
<evidence type="ECO:0000256" key="17">
    <source>
        <dbReference type="PIRSR" id="PIRSR600823-5"/>
    </source>
</evidence>
<keyword evidence="15 18" id="KW-0106">Calcium</keyword>
<dbReference type="InterPro" id="IPR002016">
    <property type="entry name" value="Haem_peroxidase"/>
</dbReference>
<dbReference type="PRINTS" id="PR00461">
    <property type="entry name" value="PLPEROXIDASE"/>
</dbReference>
<dbReference type="EC" id="1.11.1.7" evidence="4 18"/>
<keyword evidence="21" id="KW-1185">Reference proteome</keyword>
<proteinExistence type="inferred from homology"/>
<keyword evidence="18" id="KW-0732">Signal</keyword>
<evidence type="ECO:0000256" key="2">
    <source>
        <dbReference type="ARBA" id="ARBA00002322"/>
    </source>
</evidence>
<dbReference type="eggNOG" id="ENOG502QQVF">
    <property type="taxonomic scope" value="Eukaryota"/>
</dbReference>
<keyword evidence="8 15" id="KW-0479">Metal-binding</keyword>
<feature type="chain" id="PRO_5005101235" description="Peroxidase" evidence="18">
    <location>
        <begin position="26"/>
        <end position="313"/>
    </location>
</feature>
<feature type="disulfide bond" evidence="17">
    <location>
        <begin position="70"/>
        <end position="75"/>
    </location>
</feature>
<evidence type="ECO:0000313" key="21">
    <source>
        <dbReference type="Proteomes" id="UP000030748"/>
    </source>
</evidence>
<feature type="binding site" evidence="15">
    <location>
        <position position="78"/>
    </location>
    <ligand>
        <name>Ca(2+)</name>
        <dbReference type="ChEBI" id="CHEBI:29108"/>
        <label>1</label>
    </ligand>
</feature>
<evidence type="ECO:0000259" key="19">
    <source>
        <dbReference type="PROSITE" id="PS50873"/>
    </source>
</evidence>
<dbReference type="CDD" id="cd00693">
    <property type="entry name" value="secretory_peroxidase"/>
    <property type="match status" value="1"/>
</dbReference>
<protein>
    <recommendedName>
        <fullName evidence="4 18">Peroxidase</fullName>
        <ecNumber evidence="4 18">1.11.1.7</ecNumber>
    </recommendedName>
</protein>
<keyword evidence="11 17" id="KW-1015">Disulfide bond</keyword>
<comment type="cofactor">
    <cofactor evidence="15 18">
        <name>heme b</name>
        <dbReference type="ChEBI" id="CHEBI:60344"/>
    </cofactor>
    <text evidence="15 18">Binds 1 heme b (iron(II)-protoporphyrin IX) group per subunit.</text>
</comment>
<feature type="binding site" description="axial binding residue" evidence="15">
    <location>
        <position position="181"/>
    </location>
    <ligand>
        <name>heme b</name>
        <dbReference type="ChEBI" id="CHEBI:60344"/>
    </ligand>
    <ligandPart>
        <name>Fe</name>
        <dbReference type="ChEBI" id="CHEBI:18248"/>
    </ligandPart>
</feature>
<evidence type="ECO:0000256" key="6">
    <source>
        <dbReference type="ARBA" id="ARBA00022559"/>
    </source>
</evidence>
<feature type="binding site" evidence="15">
    <location>
        <position position="232"/>
    </location>
    <ligand>
        <name>Ca(2+)</name>
        <dbReference type="ChEBI" id="CHEBI:29108"/>
        <label>2</label>
    </ligand>
</feature>
<evidence type="ECO:0000256" key="13">
    <source>
        <dbReference type="ARBA" id="ARBA00023324"/>
    </source>
</evidence>
<dbReference type="InterPro" id="IPR010255">
    <property type="entry name" value="Haem_peroxidase_sf"/>
</dbReference>
<dbReference type="STRING" id="4155.A0A022R2T3"/>
<feature type="domain" description="Plant heme peroxidase family profile" evidence="19">
    <location>
        <begin position="27"/>
        <end position="313"/>
    </location>
</feature>
<dbReference type="Gene3D" id="1.10.520.10">
    <property type="match status" value="1"/>
</dbReference>
<dbReference type="PANTHER" id="PTHR31235">
    <property type="entry name" value="PEROXIDASE 25-RELATED"/>
    <property type="match status" value="1"/>
</dbReference>
<evidence type="ECO:0000256" key="5">
    <source>
        <dbReference type="ARBA" id="ARBA00022525"/>
    </source>
</evidence>
<evidence type="ECO:0000256" key="15">
    <source>
        <dbReference type="PIRSR" id="PIRSR600823-3"/>
    </source>
</evidence>
<comment type="similarity">
    <text evidence="18">Belongs to the peroxidase family. Classical plant (class III) peroxidase subfamily.</text>
</comment>
<evidence type="ECO:0000256" key="9">
    <source>
        <dbReference type="ARBA" id="ARBA00023002"/>
    </source>
</evidence>
<comment type="cofactor">
    <cofactor evidence="15 18">
        <name>Ca(2+)</name>
        <dbReference type="ChEBI" id="CHEBI:29108"/>
    </cofactor>
    <text evidence="15 18">Binds 2 calcium ions per subunit.</text>
</comment>
<keyword evidence="9 18" id="KW-0560">Oxidoreductase</keyword>
<keyword evidence="12" id="KW-0325">Glycoprotein</keyword>
<keyword evidence="6 18" id="KW-0575">Peroxidase</keyword>
<dbReference type="GO" id="GO:0006979">
    <property type="term" value="P:response to oxidative stress"/>
    <property type="evidence" value="ECO:0007669"/>
    <property type="project" value="UniProtKB-UniRule"/>
</dbReference>
<keyword evidence="5 18" id="KW-0964">Secreted</keyword>
<comment type="subcellular location">
    <subcellularLocation>
        <location evidence="18">Secreted</location>
    </subcellularLocation>
</comment>
<evidence type="ECO:0000256" key="1">
    <source>
        <dbReference type="ARBA" id="ARBA00000189"/>
    </source>
</evidence>
<dbReference type="InterPro" id="IPR000823">
    <property type="entry name" value="Peroxidase_pln"/>
</dbReference>
<keyword evidence="10 15" id="KW-0408">Iron</keyword>
<evidence type="ECO:0000256" key="14">
    <source>
        <dbReference type="PIRSR" id="PIRSR600823-1"/>
    </source>
</evidence>
<evidence type="ECO:0000256" key="7">
    <source>
        <dbReference type="ARBA" id="ARBA00022617"/>
    </source>
</evidence>
<dbReference type="Proteomes" id="UP000030748">
    <property type="component" value="Unassembled WGS sequence"/>
</dbReference>
<dbReference type="GO" id="GO:0046872">
    <property type="term" value="F:metal ion binding"/>
    <property type="evidence" value="ECO:0007669"/>
    <property type="project" value="UniProtKB-UniRule"/>
</dbReference>
<dbReference type="InterPro" id="IPR019793">
    <property type="entry name" value="Peroxidases_heam-ligand_BS"/>
</dbReference>
<sequence length="313" mass="34428">MGSLTVLLQLTLLVSFAILIFQANGQGLKVGFYPYKWPNLEPVIKDVIYKVISEDRTLAPPLQRMHFHDCFIRGCEGSFLLESPTKQAEKDAFPNLTLRGFQILDKVKLAVEKACSGDVSSADIMGPFWEVETGRKDGKVSILNEALTGLIPPSANISTLKKGFADRGLNMKDLVVLSGSHTIGISHCSSFSNRLYNFTGKNDADPTLDSEYAAKLKQKCKPGDQNSIVEMDPGSFKTFDVSYFTLVAKRRGLFESDAALLNDGETKAYLKFQALNKGPTFFKDFGESMVKMGRIGVITGEGGEIRKVCTKVN</sequence>
<feature type="binding site" evidence="15">
    <location>
        <position position="240"/>
    </location>
    <ligand>
        <name>Ca(2+)</name>
        <dbReference type="ChEBI" id="CHEBI:29108"/>
        <label>2</label>
    </ligand>
</feature>
<evidence type="ECO:0000256" key="8">
    <source>
        <dbReference type="ARBA" id="ARBA00022723"/>
    </source>
</evidence>
<accession>A0A022R2T3</accession>
<dbReference type="FunFam" id="1.10.420.10:FF:000008">
    <property type="entry name" value="Peroxidase"/>
    <property type="match status" value="1"/>
</dbReference>
<evidence type="ECO:0000256" key="3">
    <source>
        <dbReference type="ARBA" id="ARBA00006873"/>
    </source>
</evidence>
<evidence type="ECO:0000256" key="10">
    <source>
        <dbReference type="ARBA" id="ARBA00023004"/>
    </source>
</evidence>
<feature type="binding site" evidence="15">
    <location>
        <position position="89"/>
    </location>
    <ligand>
        <name>Ca(2+)</name>
        <dbReference type="ChEBI" id="CHEBI:29108"/>
        <label>1</label>
    </ligand>
</feature>
<dbReference type="EMBL" id="KI630752">
    <property type="protein sequence ID" value="EYU33918.1"/>
    <property type="molecule type" value="Genomic_DNA"/>
</dbReference>
<evidence type="ECO:0000256" key="11">
    <source>
        <dbReference type="ARBA" id="ARBA00023157"/>
    </source>
</evidence>
<dbReference type="SUPFAM" id="SSF48113">
    <property type="entry name" value="Heme-dependent peroxidases"/>
    <property type="match status" value="1"/>
</dbReference>
<dbReference type="GO" id="GO:0004601">
    <property type="term" value="F:peroxidase activity"/>
    <property type="evidence" value="ECO:0000318"/>
    <property type="project" value="GO_Central"/>
</dbReference>
<dbReference type="Pfam" id="PF00141">
    <property type="entry name" value="peroxidase"/>
    <property type="match status" value="1"/>
</dbReference>
<name>A0A022R2T3_ERYGU</name>
<evidence type="ECO:0000256" key="4">
    <source>
        <dbReference type="ARBA" id="ARBA00012313"/>
    </source>
</evidence>
<feature type="active site" description="Proton acceptor" evidence="14">
    <location>
        <position position="68"/>
    </location>
</feature>
<dbReference type="InterPro" id="IPR033905">
    <property type="entry name" value="Secretory_peroxidase"/>
</dbReference>
<comment type="function">
    <text evidence="2">Removal of H(2)O(2), oxidation of toxic reductants, biosynthesis and degradation of lignin, suberization, auxin catabolism, response to environmental stresses such as wounding, pathogen attack and oxidative stress. These functions might be dependent on each isozyme/isoform in each plant tissue.</text>
</comment>
<dbReference type="GO" id="GO:0009505">
    <property type="term" value="C:plant-type cell wall"/>
    <property type="evidence" value="ECO:0000318"/>
    <property type="project" value="GO_Central"/>
</dbReference>
<comment type="catalytic activity">
    <reaction evidence="1 18">
        <text>2 a phenolic donor + H2O2 = 2 a phenolic radical donor + 2 H2O</text>
        <dbReference type="Rhea" id="RHEA:56136"/>
        <dbReference type="ChEBI" id="CHEBI:15377"/>
        <dbReference type="ChEBI" id="CHEBI:16240"/>
        <dbReference type="ChEBI" id="CHEBI:139520"/>
        <dbReference type="ChEBI" id="CHEBI:139521"/>
        <dbReference type="EC" id="1.11.1.7"/>
    </reaction>
</comment>
<dbReference type="GO" id="GO:0042744">
    <property type="term" value="P:hydrogen peroxide catabolic process"/>
    <property type="evidence" value="ECO:0007669"/>
    <property type="project" value="UniProtKB-KW"/>
</dbReference>
<dbReference type="GO" id="GO:0006950">
    <property type="term" value="P:response to stress"/>
    <property type="evidence" value="ECO:0000318"/>
    <property type="project" value="GO_Central"/>
</dbReference>
<dbReference type="GO" id="GO:0020037">
    <property type="term" value="F:heme binding"/>
    <property type="evidence" value="ECO:0007669"/>
    <property type="project" value="UniProtKB-UniRule"/>
</dbReference>
<dbReference type="Gene3D" id="1.10.420.10">
    <property type="entry name" value="Peroxidase, domain 2"/>
    <property type="match status" value="1"/>
</dbReference>
<evidence type="ECO:0000256" key="12">
    <source>
        <dbReference type="ARBA" id="ARBA00023180"/>
    </source>
</evidence>
<gene>
    <name evidence="20" type="ORF">MIMGU_mgv1a010413mg</name>
</gene>
<keyword evidence="13 18" id="KW-0376">Hydrogen peroxide</keyword>
<dbReference type="GO" id="GO:0005576">
    <property type="term" value="C:extracellular region"/>
    <property type="evidence" value="ECO:0007669"/>
    <property type="project" value="UniProtKB-SubCell"/>
</dbReference>
<evidence type="ECO:0000256" key="18">
    <source>
        <dbReference type="RuleBase" id="RU362060"/>
    </source>
</evidence>
<feature type="binding site" evidence="15">
    <location>
        <position position="69"/>
    </location>
    <ligand>
        <name>Ca(2+)</name>
        <dbReference type="ChEBI" id="CHEBI:29108"/>
        <label>1</label>
    </ligand>
</feature>
<feature type="disulfide bond" evidence="17">
    <location>
        <begin position="188"/>
        <end position="220"/>
    </location>
</feature>
<organism evidence="20 21">
    <name type="scientific">Erythranthe guttata</name>
    <name type="common">Yellow monkey flower</name>
    <name type="synonym">Mimulus guttatus</name>
    <dbReference type="NCBI Taxonomy" id="4155"/>
    <lineage>
        <taxon>Eukaryota</taxon>
        <taxon>Viridiplantae</taxon>
        <taxon>Streptophyta</taxon>
        <taxon>Embryophyta</taxon>
        <taxon>Tracheophyta</taxon>
        <taxon>Spermatophyta</taxon>
        <taxon>Magnoliopsida</taxon>
        <taxon>eudicotyledons</taxon>
        <taxon>Gunneridae</taxon>
        <taxon>Pentapetalae</taxon>
        <taxon>asterids</taxon>
        <taxon>lamiids</taxon>
        <taxon>Lamiales</taxon>
        <taxon>Phrymaceae</taxon>
        <taxon>Erythranthe</taxon>
    </lineage>
</organism>
<evidence type="ECO:0000313" key="20">
    <source>
        <dbReference type="EMBL" id="EYU33918.1"/>
    </source>
</evidence>
<reference evidence="20 21" key="1">
    <citation type="journal article" date="2013" name="Proc. Natl. Acad. Sci. U.S.A.">
        <title>Fine-scale variation in meiotic recombination in Mimulus inferred from population shotgun sequencing.</title>
        <authorList>
            <person name="Hellsten U."/>
            <person name="Wright K.M."/>
            <person name="Jenkins J."/>
            <person name="Shu S."/>
            <person name="Yuan Y."/>
            <person name="Wessler S.R."/>
            <person name="Schmutz J."/>
            <person name="Willis J.H."/>
            <person name="Rokhsar D.S."/>
        </authorList>
    </citation>
    <scope>NUCLEOTIDE SEQUENCE [LARGE SCALE GENOMIC DNA]</scope>
    <source>
        <strain evidence="21">cv. DUN x IM62</strain>
    </source>
</reference>
<keyword evidence="7 18" id="KW-0349">Heme</keyword>
<comment type="similarity">
    <text evidence="3">Belongs to the peroxidase family. Ascorbate peroxidase subfamily.</text>
</comment>
<dbReference type="PROSITE" id="PS50873">
    <property type="entry name" value="PEROXIDASE_4"/>
    <property type="match status" value="1"/>
</dbReference>
<evidence type="ECO:0000256" key="16">
    <source>
        <dbReference type="PIRSR" id="PIRSR600823-4"/>
    </source>
</evidence>
<feature type="binding site" evidence="15">
    <location>
        <position position="74"/>
    </location>
    <ligand>
        <name>Ca(2+)</name>
        <dbReference type="ChEBI" id="CHEBI:29108"/>
        <label>1</label>
    </ligand>
</feature>
<dbReference type="GO" id="GO:0140825">
    <property type="term" value="F:lactoperoxidase activity"/>
    <property type="evidence" value="ECO:0007669"/>
    <property type="project" value="UniProtKB-EC"/>
</dbReference>
<feature type="site" description="Transition state stabilizer" evidence="16">
    <location>
        <position position="64"/>
    </location>
</feature>
<dbReference type="AlphaFoldDB" id="A0A022R2T3"/>
<dbReference type="PROSITE" id="PS00435">
    <property type="entry name" value="PEROXIDASE_1"/>
    <property type="match status" value="1"/>
</dbReference>
<feature type="binding site" evidence="15">
    <location>
        <position position="182"/>
    </location>
    <ligand>
        <name>Ca(2+)</name>
        <dbReference type="ChEBI" id="CHEBI:29108"/>
        <label>2</label>
    </ligand>
</feature>